<dbReference type="GO" id="GO:0030246">
    <property type="term" value="F:carbohydrate binding"/>
    <property type="evidence" value="ECO:0007669"/>
    <property type="project" value="InterPro"/>
</dbReference>
<dbReference type="RefSeq" id="WP_244356730.1">
    <property type="nucleotide sequence ID" value="NZ_JAJNNZ010000005.1"/>
</dbReference>
<dbReference type="SUPFAM" id="SSF74650">
    <property type="entry name" value="Galactose mutarotase-like"/>
    <property type="match status" value="1"/>
</dbReference>
<comment type="caution">
    <text evidence="1">The sequence shown here is derived from an EMBL/GenBank/DDBJ whole genome shotgun (WGS) entry which is preliminary data.</text>
</comment>
<gene>
    <name evidence="1" type="ORF">LNL84_08140</name>
</gene>
<accession>A0A9X1WAT8</accession>
<proteinExistence type="predicted"/>
<dbReference type="GO" id="GO:0016853">
    <property type="term" value="F:isomerase activity"/>
    <property type="evidence" value="ECO:0007669"/>
    <property type="project" value="InterPro"/>
</dbReference>
<dbReference type="EMBL" id="JAJNNZ010000005">
    <property type="protein sequence ID" value="MCJ2376804.1"/>
    <property type="molecule type" value="Genomic_DNA"/>
</dbReference>
<name>A0A9X1WAT8_9VIBR</name>
<dbReference type="GO" id="GO:0005975">
    <property type="term" value="P:carbohydrate metabolic process"/>
    <property type="evidence" value="ECO:0007669"/>
    <property type="project" value="InterPro"/>
</dbReference>
<dbReference type="Pfam" id="PF01263">
    <property type="entry name" value="Aldose_epim"/>
    <property type="match status" value="1"/>
</dbReference>
<reference evidence="1" key="1">
    <citation type="submission" date="2021-11" db="EMBL/GenBank/DDBJ databases">
        <title>Vibrio ZSDE26 sp. nov. and Vibrio ZSDZ34 sp. nov., isolated from coastal seawater in Qingdao.</title>
        <authorList>
            <person name="Zhang P."/>
        </authorList>
    </citation>
    <scope>NUCLEOTIDE SEQUENCE</scope>
    <source>
        <strain evidence="1">ZSDZ34</strain>
    </source>
</reference>
<dbReference type="AlphaFoldDB" id="A0A9X1WAT8"/>
<keyword evidence="2" id="KW-1185">Reference proteome</keyword>
<dbReference type="Gene3D" id="2.70.98.10">
    <property type="match status" value="1"/>
</dbReference>
<dbReference type="InterPro" id="IPR014718">
    <property type="entry name" value="GH-type_carb-bd"/>
</dbReference>
<evidence type="ECO:0000313" key="1">
    <source>
        <dbReference type="EMBL" id="MCJ2376804.1"/>
    </source>
</evidence>
<sequence length="315" mass="35740">MFHINKEKLGNLDAIEIKNDILGIEVQIIQSFGALINKLSVNHSPFSFISGYKDYNDLIEQHPFFSRSAKLFPFPNRLEQGQYSFLGTDYQLPANFPWSEHAVHGLLYNQAFDVISTQVNDDSAGVTLRFSTESLHSGYPFAFQIDVAYLIDLKGVLSCSTTLTNLGSHPLPFGDAWHPYFTLGCPLEDMFITMPRCQQLELVNDFPTGQSHAFDEFAKPTSLAYQTLNHCFEFNSKEPIRLLLERSDRTATLEYQQDPSYRFMQLYTPPSEPSLAVEPMTCPTDAFNNQIGLLTLQPTQSSTFSWECHAKYTAQ</sequence>
<evidence type="ECO:0000313" key="2">
    <source>
        <dbReference type="Proteomes" id="UP001139488"/>
    </source>
</evidence>
<organism evidence="1 2">
    <name type="scientific">Vibrio gelatinilyticus</name>
    <dbReference type="NCBI Taxonomy" id="2893468"/>
    <lineage>
        <taxon>Bacteria</taxon>
        <taxon>Pseudomonadati</taxon>
        <taxon>Pseudomonadota</taxon>
        <taxon>Gammaproteobacteria</taxon>
        <taxon>Vibrionales</taxon>
        <taxon>Vibrionaceae</taxon>
        <taxon>Vibrio</taxon>
    </lineage>
</organism>
<protein>
    <submittedName>
        <fullName evidence="1">Aldose 1-epimerase</fullName>
    </submittedName>
</protein>
<dbReference type="InterPro" id="IPR008183">
    <property type="entry name" value="Aldose_1/G6P_1-epimerase"/>
</dbReference>
<dbReference type="InterPro" id="IPR011013">
    <property type="entry name" value="Gal_mutarotase_sf_dom"/>
</dbReference>
<dbReference type="CDD" id="cd01081">
    <property type="entry name" value="Aldose_epim"/>
    <property type="match status" value="1"/>
</dbReference>
<dbReference type="Proteomes" id="UP001139488">
    <property type="component" value="Unassembled WGS sequence"/>
</dbReference>